<dbReference type="InterPro" id="IPR017871">
    <property type="entry name" value="ABC_transporter-like_CS"/>
</dbReference>
<reference evidence="11 12" key="1">
    <citation type="submission" date="2020-08" db="EMBL/GenBank/DDBJ databases">
        <title>Genomic Encyclopedia of Type Strains, Phase III (KMG-III): the genomes of soil and plant-associated and newly described type strains.</title>
        <authorList>
            <person name="Whitman W."/>
        </authorList>
    </citation>
    <scope>NUCLEOTIDE SEQUENCE [LARGE SCALE GENOMIC DNA]</scope>
    <source>
        <strain evidence="11 12">CECT 8088</strain>
    </source>
</reference>
<name>A0A839URJ8_9PROT</name>
<evidence type="ECO:0000259" key="10">
    <source>
        <dbReference type="PROSITE" id="PS50929"/>
    </source>
</evidence>
<evidence type="ECO:0000313" key="11">
    <source>
        <dbReference type="EMBL" id="MBB3172387.1"/>
    </source>
</evidence>
<comment type="subcellular location">
    <subcellularLocation>
        <location evidence="1">Cell membrane</location>
        <topology evidence="1">Multi-pass membrane protein</topology>
    </subcellularLocation>
</comment>
<proteinExistence type="predicted"/>
<dbReference type="Gene3D" id="3.40.50.300">
    <property type="entry name" value="P-loop containing nucleotide triphosphate hydrolases"/>
    <property type="match status" value="1"/>
</dbReference>
<feature type="transmembrane region" description="Helical" evidence="8">
    <location>
        <begin position="271"/>
        <end position="292"/>
    </location>
</feature>
<dbReference type="InterPro" id="IPR003593">
    <property type="entry name" value="AAA+_ATPase"/>
</dbReference>
<dbReference type="PROSITE" id="PS50929">
    <property type="entry name" value="ABC_TM1F"/>
    <property type="match status" value="1"/>
</dbReference>
<feature type="domain" description="ABC transporter" evidence="9">
    <location>
        <begin position="376"/>
        <end position="587"/>
    </location>
</feature>
<dbReference type="SUPFAM" id="SSF52540">
    <property type="entry name" value="P-loop containing nucleoside triphosphate hydrolases"/>
    <property type="match status" value="1"/>
</dbReference>
<evidence type="ECO:0000259" key="9">
    <source>
        <dbReference type="PROSITE" id="PS50893"/>
    </source>
</evidence>
<dbReference type="Proteomes" id="UP000557688">
    <property type="component" value="Unassembled WGS sequence"/>
</dbReference>
<keyword evidence="5 8" id="KW-1133">Transmembrane helix</keyword>
<evidence type="ECO:0000256" key="6">
    <source>
        <dbReference type="ARBA" id="ARBA00023136"/>
    </source>
</evidence>
<dbReference type="InterPro" id="IPR039421">
    <property type="entry name" value="Type_1_exporter"/>
</dbReference>
<dbReference type="InterPro" id="IPR003439">
    <property type="entry name" value="ABC_transporter-like_ATP-bd"/>
</dbReference>
<accession>A0A839URJ8</accession>
<dbReference type="AlphaFoldDB" id="A0A839URJ8"/>
<dbReference type="Pfam" id="PF00005">
    <property type="entry name" value="ABC_tran"/>
    <property type="match status" value="1"/>
</dbReference>
<evidence type="ECO:0000313" key="12">
    <source>
        <dbReference type="Proteomes" id="UP000557688"/>
    </source>
</evidence>
<keyword evidence="2 8" id="KW-0812">Transmembrane</keyword>
<evidence type="ECO:0000256" key="8">
    <source>
        <dbReference type="SAM" id="Phobius"/>
    </source>
</evidence>
<dbReference type="InterPro" id="IPR011527">
    <property type="entry name" value="ABC1_TM_dom"/>
</dbReference>
<dbReference type="EMBL" id="JACHXV010000001">
    <property type="protein sequence ID" value="MBB3172387.1"/>
    <property type="molecule type" value="Genomic_DNA"/>
</dbReference>
<dbReference type="SMART" id="SM00382">
    <property type="entry name" value="AAA"/>
    <property type="match status" value="1"/>
</dbReference>
<dbReference type="GO" id="GO:0005886">
    <property type="term" value="C:plasma membrane"/>
    <property type="evidence" value="ECO:0007669"/>
    <property type="project" value="UniProtKB-SubCell"/>
</dbReference>
<protein>
    <submittedName>
        <fullName evidence="11">ATP-binding cassette subfamily C protein CydD</fullName>
    </submittedName>
</protein>
<keyword evidence="12" id="KW-1185">Reference proteome</keyword>
<evidence type="ECO:0000256" key="1">
    <source>
        <dbReference type="ARBA" id="ARBA00004651"/>
    </source>
</evidence>
<dbReference type="CDD" id="cd18584">
    <property type="entry name" value="ABC_6TM_AarD_CydD"/>
    <property type="match status" value="1"/>
</dbReference>
<evidence type="ECO:0000256" key="7">
    <source>
        <dbReference type="SAM" id="MobiDB-lite"/>
    </source>
</evidence>
<comment type="caution">
    <text evidence="11">The sequence shown here is derived from an EMBL/GenBank/DDBJ whole genome shotgun (WGS) entry which is preliminary data.</text>
</comment>
<feature type="domain" description="ABC transmembrane type-1" evidence="10">
    <location>
        <begin position="53"/>
        <end position="341"/>
    </location>
</feature>
<evidence type="ECO:0000256" key="4">
    <source>
        <dbReference type="ARBA" id="ARBA00022840"/>
    </source>
</evidence>
<dbReference type="SUPFAM" id="SSF90123">
    <property type="entry name" value="ABC transporter transmembrane region"/>
    <property type="match status" value="1"/>
</dbReference>
<evidence type="ECO:0000256" key="5">
    <source>
        <dbReference type="ARBA" id="ARBA00022989"/>
    </source>
</evidence>
<feature type="transmembrane region" description="Helical" evidence="8">
    <location>
        <begin position="172"/>
        <end position="190"/>
    </location>
</feature>
<keyword evidence="6 8" id="KW-0472">Membrane</keyword>
<sequence>MIRLLTRPASRPALPRRPPVSRPAQADVDGSATGDRAAALWLNRLTRVVPRSSAAAQLVAGGLDSAGAIAFAAALALGVTCAPHLRGALLLGLAACALRGAAAVWSARLGAQAARSVKTTLRAALVDRLLRGRPLATAVEQGARGTDPVAVLTTGVESLDGYIARFLPARRVAGLAQLAALAATACASPVAAGIELATLLPFVLLMILAGSAAAAETRRQFQSMARLSNLFADRIANLPLLLGFGAVPHETRRLGLAADALRGRTMAVLRIAFISSAGLEFFAALSVALVAAYCGFSLLHLLPFAAPERLDLARALFVLALAPEVYAPMRRLAAAYHDRQQAMTAAACMDATEPGRDAGPPAPALSGPHLCAPPHLRFRSVGVRYPGEPRPALAGLDFTLPPGGSLALLGPSGSGKSTALGLLVGLPGVHDGRIEIDGTVLEPGASLAASLAWMGSDPLLVEDTLRANLALAAPDASDGRILDVARVAGLDAVLGRPGALDLILDHRGSGLSGGERRRIGLVRALLRAAPLLVLDEPTAHLDAASALALRDVLAGVIRSRRASVLIATHDAELAALADAVVTLEPRS</sequence>
<dbReference type="Pfam" id="PF00664">
    <property type="entry name" value="ABC_membrane"/>
    <property type="match status" value="1"/>
</dbReference>
<feature type="transmembrane region" description="Helical" evidence="8">
    <location>
        <begin position="196"/>
        <end position="215"/>
    </location>
</feature>
<feature type="transmembrane region" description="Helical" evidence="8">
    <location>
        <begin position="85"/>
        <end position="105"/>
    </location>
</feature>
<feature type="transmembrane region" description="Helical" evidence="8">
    <location>
        <begin position="54"/>
        <end position="79"/>
    </location>
</feature>
<dbReference type="PANTHER" id="PTHR24221">
    <property type="entry name" value="ATP-BINDING CASSETTE SUB-FAMILY B"/>
    <property type="match status" value="1"/>
</dbReference>
<gene>
    <name evidence="11" type="ORF">FHR90_000193</name>
</gene>
<dbReference type="Gene3D" id="1.20.1560.10">
    <property type="entry name" value="ABC transporter type 1, transmembrane domain"/>
    <property type="match status" value="1"/>
</dbReference>
<dbReference type="PANTHER" id="PTHR24221:SF590">
    <property type="entry name" value="COMPONENT LINKED WITH THE ASSEMBLY OF CYTOCHROME' TRANSPORT TRANSMEMBRANE ATP-BINDING PROTEIN ABC TRANSPORTER CYDD-RELATED"/>
    <property type="match status" value="1"/>
</dbReference>
<dbReference type="GO" id="GO:0140359">
    <property type="term" value="F:ABC-type transporter activity"/>
    <property type="evidence" value="ECO:0007669"/>
    <property type="project" value="InterPro"/>
</dbReference>
<evidence type="ECO:0000256" key="3">
    <source>
        <dbReference type="ARBA" id="ARBA00022741"/>
    </source>
</evidence>
<dbReference type="PROSITE" id="PS00211">
    <property type="entry name" value="ABC_TRANSPORTER_1"/>
    <property type="match status" value="1"/>
</dbReference>
<dbReference type="InterPro" id="IPR036640">
    <property type="entry name" value="ABC1_TM_sf"/>
</dbReference>
<dbReference type="InterPro" id="IPR027417">
    <property type="entry name" value="P-loop_NTPase"/>
</dbReference>
<feature type="region of interest" description="Disordered" evidence="7">
    <location>
        <begin position="1"/>
        <end position="31"/>
    </location>
</feature>
<dbReference type="GO" id="GO:0016887">
    <property type="term" value="F:ATP hydrolysis activity"/>
    <property type="evidence" value="ECO:0007669"/>
    <property type="project" value="InterPro"/>
</dbReference>
<feature type="compositionally biased region" description="Low complexity" evidence="7">
    <location>
        <begin position="1"/>
        <end position="13"/>
    </location>
</feature>
<evidence type="ECO:0000256" key="2">
    <source>
        <dbReference type="ARBA" id="ARBA00022692"/>
    </source>
</evidence>
<dbReference type="RefSeq" id="WP_183274599.1">
    <property type="nucleotide sequence ID" value="NZ_JACHXV010000001.1"/>
</dbReference>
<dbReference type="PROSITE" id="PS50893">
    <property type="entry name" value="ABC_TRANSPORTER_2"/>
    <property type="match status" value="1"/>
</dbReference>
<keyword evidence="3" id="KW-0547">Nucleotide-binding</keyword>
<dbReference type="GO" id="GO:0005524">
    <property type="term" value="F:ATP binding"/>
    <property type="evidence" value="ECO:0007669"/>
    <property type="project" value="UniProtKB-KW"/>
</dbReference>
<keyword evidence="4 11" id="KW-0067">ATP-binding</keyword>
<organism evidence="11 12">
    <name type="scientific">Endobacter medicaginis</name>
    <dbReference type="NCBI Taxonomy" id="1181271"/>
    <lineage>
        <taxon>Bacteria</taxon>
        <taxon>Pseudomonadati</taxon>
        <taxon>Pseudomonadota</taxon>
        <taxon>Alphaproteobacteria</taxon>
        <taxon>Acetobacterales</taxon>
        <taxon>Acetobacteraceae</taxon>
        <taxon>Endobacter</taxon>
    </lineage>
</organism>